<dbReference type="InterPro" id="IPR011050">
    <property type="entry name" value="Pectin_lyase_fold/virulence"/>
</dbReference>
<dbReference type="OrthoDB" id="681923at28216"/>
<evidence type="ECO:0000256" key="1">
    <source>
        <dbReference type="SAM" id="SignalP"/>
    </source>
</evidence>
<gene>
    <name evidence="2" type="ORF">AWB65_02388</name>
</gene>
<dbReference type="RefSeq" id="WP_125474119.1">
    <property type="nucleotide sequence ID" value="NZ_FCNW02000009.1"/>
</dbReference>
<feature type="chain" id="PRO_5011118750" evidence="1">
    <location>
        <begin position="20"/>
        <end position="216"/>
    </location>
</feature>
<accession>A0A158GQX8</accession>
<dbReference type="SUPFAM" id="SSF51126">
    <property type="entry name" value="Pectin lyase-like"/>
    <property type="match status" value="1"/>
</dbReference>
<proteinExistence type="predicted"/>
<keyword evidence="1" id="KW-0732">Signal</keyword>
<comment type="caution">
    <text evidence="2">The sequence shown here is derived from an EMBL/GenBank/DDBJ whole genome shotgun (WGS) entry which is preliminary data.</text>
</comment>
<name>A0A158GQX8_9BURK</name>
<reference evidence="2" key="1">
    <citation type="submission" date="2016-01" db="EMBL/GenBank/DDBJ databases">
        <authorList>
            <person name="Peeters C."/>
        </authorList>
    </citation>
    <scope>NUCLEOTIDE SEQUENCE [LARGE SCALE GENOMIC DNA]</scope>
    <source>
        <strain evidence="2">LMG 22934</strain>
    </source>
</reference>
<organism evidence="2 3">
    <name type="scientific">Caballeronia humi</name>
    <dbReference type="NCBI Taxonomy" id="326474"/>
    <lineage>
        <taxon>Bacteria</taxon>
        <taxon>Pseudomonadati</taxon>
        <taxon>Pseudomonadota</taxon>
        <taxon>Betaproteobacteria</taxon>
        <taxon>Burkholderiales</taxon>
        <taxon>Burkholderiaceae</taxon>
        <taxon>Caballeronia</taxon>
    </lineage>
</organism>
<evidence type="ECO:0000313" key="2">
    <source>
        <dbReference type="EMBL" id="SAL34554.1"/>
    </source>
</evidence>
<evidence type="ECO:0000313" key="3">
    <source>
        <dbReference type="Proteomes" id="UP000054977"/>
    </source>
</evidence>
<dbReference type="Proteomes" id="UP000054977">
    <property type="component" value="Unassembled WGS sequence"/>
</dbReference>
<dbReference type="AlphaFoldDB" id="A0A158GQX8"/>
<keyword evidence="3" id="KW-1185">Reference proteome</keyword>
<dbReference type="EMBL" id="FCNW02000009">
    <property type="protein sequence ID" value="SAL34554.1"/>
    <property type="molecule type" value="Genomic_DNA"/>
</dbReference>
<protein>
    <submittedName>
        <fullName evidence="2">Uncharacterized protein</fullName>
    </submittedName>
</protein>
<sequence>MRRLLSVLLYAMAIFASFAATQASAANKNVACHGEDLQKAIENATEGDILYLEPHCDYVIEKSAQNYLWDRKTFDKRALKTITTKLTIEGNGATIKPMGRNRVSQTICDALSYSGGCLKSIEVGQAVGDDMGIFLVLEGNLTLKNLTLSNGRSLRGGAIYQNGGNVSLESVTITDSEAYGETYYDALSRTNAIGGLGGAILQTGGNLSLSDSKKLN</sequence>
<feature type="signal peptide" evidence="1">
    <location>
        <begin position="1"/>
        <end position="19"/>
    </location>
</feature>